<gene>
    <name evidence="2" type="ORF">GCM10011379_28290</name>
</gene>
<dbReference type="Proteomes" id="UP000627292">
    <property type="component" value="Unassembled WGS sequence"/>
</dbReference>
<evidence type="ECO:0000313" key="2">
    <source>
        <dbReference type="EMBL" id="GGH70233.1"/>
    </source>
</evidence>
<dbReference type="InterPro" id="IPR031709">
    <property type="entry name" value="PutAbiC"/>
</dbReference>
<dbReference type="EMBL" id="BMIB01000003">
    <property type="protein sequence ID" value="GGH70233.1"/>
    <property type="molecule type" value="Genomic_DNA"/>
</dbReference>
<organism evidence="2 3">
    <name type="scientific">Filimonas zeae</name>
    <dbReference type="NCBI Taxonomy" id="1737353"/>
    <lineage>
        <taxon>Bacteria</taxon>
        <taxon>Pseudomonadati</taxon>
        <taxon>Bacteroidota</taxon>
        <taxon>Chitinophagia</taxon>
        <taxon>Chitinophagales</taxon>
        <taxon>Chitinophagaceae</taxon>
        <taxon>Filimonas</taxon>
    </lineage>
</organism>
<feature type="transmembrane region" description="Helical" evidence="1">
    <location>
        <begin position="69"/>
        <end position="90"/>
    </location>
</feature>
<dbReference type="Pfam" id="PF16872">
    <property type="entry name" value="putAbiC"/>
    <property type="match status" value="1"/>
</dbReference>
<evidence type="ECO:0000313" key="3">
    <source>
        <dbReference type="Proteomes" id="UP000627292"/>
    </source>
</evidence>
<reference evidence="2" key="2">
    <citation type="submission" date="2020-09" db="EMBL/GenBank/DDBJ databases">
        <authorList>
            <person name="Sun Q."/>
            <person name="Zhou Y."/>
        </authorList>
    </citation>
    <scope>NUCLEOTIDE SEQUENCE</scope>
    <source>
        <strain evidence="2">CGMCC 1.15290</strain>
    </source>
</reference>
<name>A0A917IY52_9BACT</name>
<evidence type="ECO:0000256" key="1">
    <source>
        <dbReference type="SAM" id="Phobius"/>
    </source>
</evidence>
<proteinExistence type="predicted"/>
<keyword evidence="1" id="KW-0812">Transmembrane</keyword>
<sequence length="290" mass="33408">MATSNNDLRENQLELDKKRIEKNISLFNFLAWTCILLGLAFLIWGANVFGIVSEKAFKNEIQWEKLGNYSGGIVTSIWSLGGLFFIYVAFLGQKTQMIYQEIQLERQKIEIEGQSAEFDRQRFETTFFNLLGLHNQIVENISAPGSIRGYTVLHKPKGRECLTTHSNVFRTVLEGVKKEGVITDDLLLVQHSYSAYFKTEEHELGHYFRNIYHIAKFIQQSNVKEKKLYTGILLAQLSSPELYLLFYNGLSEYGGKLKTLIEELGLLNNLNKELIFEQSHLNLYKDAAYL</sequence>
<accession>A0A917IY52</accession>
<keyword evidence="1" id="KW-1133">Transmembrane helix</keyword>
<dbReference type="AlphaFoldDB" id="A0A917IY52"/>
<comment type="caution">
    <text evidence="2">The sequence shown here is derived from an EMBL/GenBank/DDBJ whole genome shotgun (WGS) entry which is preliminary data.</text>
</comment>
<protein>
    <recommendedName>
        <fullName evidence="4">Phage abortive infection protein</fullName>
    </recommendedName>
</protein>
<dbReference type="RefSeq" id="WP_188953302.1">
    <property type="nucleotide sequence ID" value="NZ_BMIB01000003.1"/>
</dbReference>
<keyword evidence="1" id="KW-0472">Membrane</keyword>
<keyword evidence="3" id="KW-1185">Reference proteome</keyword>
<evidence type="ECO:0008006" key="4">
    <source>
        <dbReference type="Google" id="ProtNLM"/>
    </source>
</evidence>
<feature type="transmembrane region" description="Helical" evidence="1">
    <location>
        <begin position="26"/>
        <end position="49"/>
    </location>
</feature>
<reference evidence="2" key="1">
    <citation type="journal article" date="2014" name="Int. J. Syst. Evol. Microbiol.">
        <title>Complete genome sequence of Corynebacterium casei LMG S-19264T (=DSM 44701T), isolated from a smear-ripened cheese.</title>
        <authorList>
            <consortium name="US DOE Joint Genome Institute (JGI-PGF)"/>
            <person name="Walter F."/>
            <person name="Albersmeier A."/>
            <person name="Kalinowski J."/>
            <person name="Ruckert C."/>
        </authorList>
    </citation>
    <scope>NUCLEOTIDE SEQUENCE</scope>
    <source>
        <strain evidence="2">CGMCC 1.15290</strain>
    </source>
</reference>